<dbReference type="SUPFAM" id="SSF56925">
    <property type="entry name" value="OMPA-like"/>
    <property type="match status" value="1"/>
</dbReference>
<keyword evidence="3" id="KW-1185">Reference proteome</keyword>
<evidence type="ECO:0000313" key="2">
    <source>
        <dbReference type="EMBL" id="MFC3301377.1"/>
    </source>
</evidence>
<dbReference type="Proteomes" id="UP001595607">
    <property type="component" value="Unassembled WGS sequence"/>
</dbReference>
<evidence type="ECO:0000313" key="3">
    <source>
        <dbReference type="Proteomes" id="UP001595607"/>
    </source>
</evidence>
<proteinExistence type="predicted"/>
<protein>
    <submittedName>
        <fullName evidence="2">Outer membrane beta-barrel protein</fullName>
    </submittedName>
</protein>
<dbReference type="RefSeq" id="WP_189572274.1">
    <property type="nucleotide sequence ID" value="NZ_BMXU01000001.1"/>
</dbReference>
<feature type="chain" id="PRO_5046279914" evidence="1">
    <location>
        <begin position="21"/>
        <end position="187"/>
    </location>
</feature>
<comment type="caution">
    <text evidence="2">The sequence shown here is derived from an EMBL/GenBank/DDBJ whole genome shotgun (WGS) entry which is preliminary data.</text>
</comment>
<feature type="signal peptide" evidence="1">
    <location>
        <begin position="1"/>
        <end position="20"/>
    </location>
</feature>
<dbReference type="Gene3D" id="2.40.160.20">
    <property type="match status" value="1"/>
</dbReference>
<accession>A0ABV7M907</accession>
<sequence length="187" mass="19430">MKRLALLAAVSAASLGIASAQGYFGAHLGLSSVDEDGLDVNGTNFGAIDYDDGPAFGFLGGLQVNKFFAGELEITGQSNDSSFFVGDETFTVTAFLANAVLSTPANEKVIGWVGVGAGFASTNLEDGGNAFATQFKGGVDLNVSGPHYIGVQAAILETDGFVADQSGTEFDLDYANSSYSVTYRFRF</sequence>
<keyword evidence="1" id="KW-0732">Signal</keyword>
<organism evidence="2 3">
    <name type="scientific">Parvularcula lutaonensis</name>
    <dbReference type="NCBI Taxonomy" id="491923"/>
    <lineage>
        <taxon>Bacteria</taxon>
        <taxon>Pseudomonadati</taxon>
        <taxon>Pseudomonadota</taxon>
        <taxon>Alphaproteobacteria</taxon>
        <taxon>Parvularculales</taxon>
        <taxon>Parvularculaceae</taxon>
        <taxon>Parvularcula</taxon>
    </lineage>
</organism>
<evidence type="ECO:0000256" key="1">
    <source>
        <dbReference type="SAM" id="SignalP"/>
    </source>
</evidence>
<dbReference type="InterPro" id="IPR011250">
    <property type="entry name" value="OMP/PagP_B-barrel"/>
</dbReference>
<reference evidence="3" key="1">
    <citation type="journal article" date="2019" name="Int. J. Syst. Evol. Microbiol.">
        <title>The Global Catalogue of Microorganisms (GCM) 10K type strain sequencing project: providing services to taxonomists for standard genome sequencing and annotation.</title>
        <authorList>
            <consortium name="The Broad Institute Genomics Platform"/>
            <consortium name="The Broad Institute Genome Sequencing Center for Infectious Disease"/>
            <person name="Wu L."/>
            <person name="Ma J."/>
        </authorList>
    </citation>
    <scope>NUCLEOTIDE SEQUENCE [LARGE SCALE GENOMIC DNA]</scope>
    <source>
        <strain evidence="3">KCTC 22245</strain>
    </source>
</reference>
<gene>
    <name evidence="2" type="ORF">ACFONP_01360</name>
</gene>
<dbReference type="EMBL" id="JBHRVA010000002">
    <property type="protein sequence ID" value="MFC3301377.1"/>
    <property type="molecule type" value="Genomic_DNA"/>
</dbReference>
<name>A0ABV7M907_9PROT</name>